<gene>
    <name evidence="2" type="ORF">CXB45_04670</name>
</gene>
<organism evidence="2 3">
    <name type="scientific">Corynebacterium mastitidis</name>
    <dbReference type="NCBI Taxonomy" id="161890"/>
    <lineage>
        <taxon>Bacteria</taxon>
        <taxon>Bacillati</taxon>
        <taxon>Actinomycetota</taxon>
        <taxon>Actinomycetes</taxon>
        <taxon>Mycobacteriales</taxon>
        <taxon>Corynebacteriaceae</taxon>
        <taxon>Corynebacterium</taxon>
    </lineage>
</organism>
<reference evidence="2 3" key="1">
    <citation type="submission" date="2017-12" db="EMBL/GenBank/DDBJ databases">
        <title>Corynebacterium mastitidis 16-1433 Genome.</title>
        <authorList>
            <person name="Gulvik C.A."/>
        </authorList>
    </citation>
    <scope>NUCLEOTIDE SEQUENCE [LARGE SCALE GENOMIC DNA]</scope>
    <source>
        <strain evidence="2 3">16-1433</strain>
    </source>
</reference>
<name>A0A2N0X896_9CORY</name>
<accession>A0A2N0X896</accession>
<dbReference type="Proteomes" id="UP000233249">
    <property type="component" value="Unassembled WGS sequence"/>
</dbReference>
<protein>
    <submittedName>
        <fullName evidence="2">Uncharacterized protein</fullName>
    </submittedName>
</protein>
<evidence type="ECO:0000313" key="3">
    <source>
        <dbReference type="Proteomes" id="UP000233249"/>
    </source>
</evidence>
<feature type="region of interest" description="Disordered" evidence="1">
    <location>
        <begin position="34"/>
        <end position="63"/>
    </location>
</feature>
<dbReference type="AlphaFoldDB" id="A0A2N0X896"/>
<feature type="compositionally biased region" description="Acidic residues" evidence="1">
    <location>
        <begin position="34"/>
        <end position="51"/>
    </location>
</feature>
<dbReference type="STRING" id="1121365.GCA_000375365_01966"/>
<sequence>MYMEEQSYSYAARYIMMVPTEIIVSVADVFDDGSAEAEAPVEAEPPAEDAETQAGELSVDDLHEGDTFSSQMVQLVGKTIDSATSSKSRGGSIHAVTTYEDGTVLNFAKEMGESEYKLMSIEKA</sequence>
<evidence type="ECO:0000256" key="1">
    <source>
        <dbReference type="SAM" id="MobiDB-lite"/>
    </source>
</evidence>
<comment type="caution">
    <text evidence="2">The sequence shown here is derived from an EMBL/GenBank/DDBJ whole genome shotgun (WGS) entry which is preliminary data.</text>
</comment>
<proteinExistence type="predicted"/>
<evidence type="ECO:0000313" key="2">
    <source>
        <dbReference type="EMBL" id="PKF68899.1"/>
    </source>
</evidence>
<dbReference type="EMBL" id="PJAF01000010">
    <property type="protein sequence ID" value="PKF68899.1"/>
    <property type="molecule type" value="Genomic_DNA"/>
</dbReference>